<sequence>MRDSLGGPFTIIKLVGENAVEVRLREEFSRKHKVIAMSLVTPYFQTPEDTPSRILRQLLVIDFMSSKRQAG</sequence>
<gene>
    <name evidence="1" type="ORF">O181_010374</name>
</gene>
<evidence type="ECO:0000313" key="2">
    <source>
        <dbReference type="Proteomes" id="UP000765509"/>
    </source>
</evidence>
<evidence type="ECO:0000313" key="1">
    <source>
        <dbReference type="EMBL" id="MBW0470659.1"/>
    </source>
</evidence>
<organism evidence="1 2">
    <name type="scientific">Austropuccinia psidii MF-1</name>
    <dbReference type="NCBI Taxonomy" id="1389203"/>
    <lineage>
        <taxon>Eukaryota</taxon>
        <taxon>Fungi</taxon>
        <taxon>Dikarya</taxon>
        <taxon>Basidiomycota</taxon>
        <taxon>Pucciniomycotina</taxon>
        <taxon>Pucciniomycetes</taxon>
        <taxon>Pucciniales</taxon>
        <taxon>Sphaerophragmiaceae</taxon>
        <taxon>Austropuccinia</taxon>
    </lineage>
</organism>
<accession>A0A9Q3BSH6</accession>
<dbReference type="OrthoDB" id="2690418at2759"/>
<dbReference type="EMBL" id="AVOT02002510">
    <property type="protein sequence ID" value="MBW0470659.1"/>
    <property type="molecule type" value="Genomic_DNA"/>
</dbReference>
<name>A0A9Q3BSH6_9BASI</name>
<comment type="caution">
    <text evidence="1">The sequence shown here is derived from an EMBL/GenBank/DDBJ whole genome shotgun (WGS) entry which is preliminary data.</text>
</comment>
<reference evidence="1" key="1">
    <citation type="submission" date="2021-03" db="EMBL/GenBank/DDBJ databases">
        <title>Draft genome sequence of rust myrtle Austropuccinia psidii MF-1, a brazilian biotype.</title>
        <authorList>
            <person name="Quecine M.C."/>
            <person name="Pachon D.M.R."/>
            <person name="Bonatelli M.L."/>
            <person name="Correr F.H."/>
            <person name="Franceschini L.M."/>
            <person name="Leite T.F."/>
            <person name="Margarido G.R.A."/>
            <person name="Almeida C.A."/>
            <person name="Ferrarezi J.A."/>
            <person name="Labate C.A."/>
        </authorList>
    </citation>
    <scope>NUCLEOTIDE SEQUENCE</scope>
    <source>
        <strain evidence="1">MF-1</strain>
    </source>
</reference>
<proteinExistence type="predicted"/>
<dbReference type="Proteomes" id="UP000765509">
    <property type="component" value="Unassembled WGS sequence"/>
</dbReference>
<protein>
    <submittedName>
        <fullName evidence="1">Uncharacterized protein</fullName>
    </submittedName>
</protein>
<keyword evidence="2" id="KW-1185">Reference proteome</keyword>
<dbReference type="AlphaFoldDB" id="A0A9Q3BSH6"/>